<feature type="domain" description="Myb-like" evidence="5">
    <location>
        <begin position="83"/>
        <end position="133"/>
    </location>
</feature>
<keyword evidence="1" id="KW-0805">Transcription regulation</keyword>
<dbReference type="GO" id="GO:0005634">
    <property type="term" value="C:nucleus"/>
    <property type="evidence" value="ECO:0000318"/>
    <property type="project" value="GO_Central"/>
</dbReference>
<dbReference type="EMBL" id="DS114289">
    <property type="protein sequence ID" value="EAX88607.1"/>
    <property type="molecule type" value="Genomic_DNA"/>
</dbReference>
<dbReference type="CDD" id="cd00167">
    <property type="entry name" value="SANT"/>
    <property type="match status" value="2"/>
</dbReference>
<dbReference type="SUPFAM" id="SSF46689">
    <property type="entry name" value="Homeodomain-like"/>
    <property type="match status" value="1"/>
</dbReference>
<organism evidence="8 9">
    <name type="scientific">Trichomonas vaginalis (strain ATCC PRA-98 / G3)</name>
    <dbReference type="NCBI Taxonomy" id="412133"/>
    <lineage>
        <taxon>Eukaryota</taxon>
        <taxon>Metamonada</taxon>
        <taxon>Parabasalia</taxon>
        <taxon>Trichomonadida</taxon>
        <taxon>Trichomonadidae</taxon>
        <taxon>Trichomonas</taxon>
    </lineage>
</organism>
<name>A2G2L1_TRIV3</name>
<dbReference type="PANTHER" id="PTHR46621">
    <property type="entry name" value="SNRNA-ACTIVATING PROTEIN COMPLEX SUBUNIT 4"/>
    <property type="match status" value="1"/>
</dbReference>
<dbReference type="PROSITE" id="PS51294">
    <property type="entry name" value="HTH_MYB"/>
    <property type="match status" value="2"/>
</dbReference>
<dbReference type="eggNOG" id="KOG0048">
    <property type="taxonomic scope" value="Eukaryota"/>
</dbReference>
<evidence type="ECO:0000313" key="8">
    <source>
        <dbReference type="EMBL" id="EAX88607.1"/>
    </source>
</evidence>
<feature type="domain" description="Myb-like" evidence="5">
    <location>
        <begin position="35"/>
        <end position="82"/>
    </location>
</feature>
<dbReference type="Gene3D" id="1.10.10.60">
    <property type="entry name" value="Homeodomain-like"/>
    <property type="match status" value="2"/>
</dbReference>
<dbReference type="AlphaFoldDB" id="A2G2L1"/>
<dbReference type="InterPro" id="IPR017930">
    <property type="entry name" value="Myb_dom"/>
</dbReference>
<evidence type="ECO:0000256" key="1">
    <source>
        <dbReference type="ARBA" id="ARBA00023015"/>
    </source>
</evidence>
<dbReference type="InterPro" id="IPR001005">
    <property type="entry name" value="SANT/Myb"/>
</dbReference>
<evidence type="ECO:0000313" key="9">
    <source>
        <dbReference type="Proteomes" id="UP000001542"/>
    </source>
</evidence>
<keyword evidence="2 8" id="KW-0238">DNA-binding</keyword>
<gene>
    <name evidence="7" type="ORF">TVAG_245550</name>
    <name evidence="8" type="ORF">TVAG_425450</name>
</gene>
<evidence type="ECO:0000313" key="7">
    <source>
        <dbReference type="EMBL" id="EAX86963.1"/>
    </source>
</evidence>
<feature type="domain" description="HTH myb-type" evidence="6">
    <location>
        <begin position="87"/>
        <end position="137"/>
    </location>
</feature>
<dbReference type="SMART" id="SM00717">
    <property type="entry name" value="SANT"/>
    <property type="match status" value="2"/>
</dbReference>
<evidence type="ECO:0000259" key="5">
    <source>
        <dbReference type="PROSITE" id="PS50090"/>
    </source>
</evidence>
<dbReference type="RefSeq" id="XP_001301537.1">
    <property type="nucleotide sequence ID" value="XM_001301536.1"/>
</dbReference>
<accession>A2G2L1</accession>
<dbReference type="OrthoDB" id="2143914at2759"/>
<dbReference type="VEuPathDB" id="TrichDB:TVAGG3_0285920"/>
<evidence type="ECO:0000259" key="6">
    <source>
        <dbReference type="PROSITE" id="PS51294"/>
    </source>
</evidence>
<keyword evidence="9" id="KW-1185">Reference proteome</keyword>
<dbReference type="GO" id="GO:0000981">
    <property type="term" value="F:DNA-binding transcription factor activity, RNA polymerase II-specific"/>
    <property type="evidence" value="ECO:0000318"/>
    <property type="project" value="GO_Central"/>
</dbReference>
<keyword evidence="3" id="KW-0804">Transcription</keyword>
<dbReference type="Pfam" id="PF00249">
    <property type="entry name" value="Myb_DNA-binding"/>
    <property type="match status" value="2"/>
</dbReference>
<dbReference type="KEGG" id="tva:4746267"/>
<evidence type="ECO:0000256" key="4">
    <source>
        <dbReference type="ARBA" id="ARBA00023242"/>
    </source>
</evidence>
<evidence type="ECO:0000256" key="3">
    <source>
        <dbReference type="ARBA" id="ARBA00023163"/>
    </source>
</evidence>
<dbReference type="Proteomes" id="UP000001542">
    <property type="component" value="Unassembled WGS sequence"/>
</dbReference>
<proteinExistence type="predicted"/>
<dbReference type="PROSITE" id="PS50090">
    <property type="entry name" value="MYB_LIKE"/>
    <property type="match status" value="2"/>
</dbReference>
<protein>
    <submittedName>
        <fullName evidence="8">Myb-like DNA-binding domain containing protein</fullName>
    </submittedName>
</protein>
<dbReference type="STRING" id="5722.A2G2L1"/>
<dbReference type="EMBL" id="DS114538">
    <property type="protein sequence ID" value="EAX86963.1"/>
    <property type="molecule type" value="Genomic_DNA"/>
</dbReference>
<reference evidence="8" key="1">
    <citation type="submission" date="2006-10" db="EMBL/GenBank/DDBJ databases">
        <authorList>
            <person name="Amadeo P."/>
            <person name="Zhao Q."/>
            <person name="Wortman J."/>
            <person name="Fraser-Liggett C."/>
            <person name="Carlton J."/>
        </authorList>
    </citation>
    <scope>NUCLEOTIDE SEQUENCE</scope>
    <source>
        <strain evidence="8">G3</strain>
    </source>
</reference>
<dbReference type="SMR" id="A2G2L1"/>
<dbReference type="GO" id="GO:0006355">
    <property type="term" value="P:regulation of DNA-templated transcription"/>
    <property type="evidence" value="ECO:0000318"/>
    <property type="project" value="GO_Central"/>
</dbReference>
<dbReference type="GO" id="GO:0000978">
    <property type="term" value="F:RNA polymerase II cis-regulatory region sequence-specific DNA binding"/>
    <property type="evidence" value="ECO:0000318"/>
    <property type="project" value="GO_Central"/>
</dbReference>
<sequence>MSSTRPLSVMSYIVLLQKKLKEEETKREKNLKQGKKRLFTSTEDQLLKILVNIFGDKRWNEIASFIPGKTNRQCRERYKIYLAPGINREEWTKEDDDKLIYYISQHGPKWSALTKYFPGRTANSLKNRYNVHINPIDRNRRGKSSSSTDDSIILPGNDLSEFACLELPIDDQLQFTNEFVDNFTTEINQLI</sequence>
<dbReference type="KEGG" id="tva:4744615"/>
<reference evidence="8" key="2">
    <citation type="journal article" date="2007" name="Science">
        <title>Draft genome sequence of the sexually transmitted pathogen Trichomonas vaginalis.</title>
        <authorList>
            <person name="Carlton J.M."/>
            <person name="Hirt R.P."/>
            <person name="Silva J.C."/>
            <person name="Delcher A.L."/>
            <person name="Schatz M."/>
            <person name="Zhao Q."/>
            <person name="Wortman J.R."/>
            <person name="Bidwell S.L."/>
            <person name="Alsmark U.C.M."/>
            <person name="Besteiro S."/>
            <person name="Sicheritz-Ponten T."/>
            <person name="Noel C.J."/>
            <person name="Dacks J.B."/>
            <person name="Foster P.G."/>
            <person name="Simillion C."/>
            <person name="Van de Peer Y."/>
            <person name="Miranda-Saavedra D."/>
            <person name="Barton G.J."/>
            <person name="Westrop G.D."/>
            <person name="Mueller S."/>
            <person name="Dessi D."/>
            <person name="Fiori P.L."/>
            <person name="Ren Q."/>
            <person name="Paulsen I."/>
            <person name="Zhang H."/>
            <person name="Bastida-Corcuera F.D."/>
            <person name="Simoes-Barbosa A."/>
            <person name="Brown M.T."/>
            <person name="Hayes R.D."/>
            <person name="Mukherjee M."/>
            <person name="Okumura C.Y."/>
            <person name="Schneider R."/>
            <person name="Smith A.J."/>
            <person name="Vanacova S."/>
            <person name="Villalvazo M."/>
            <person name="Haas B.J."/>
            <person name="Pertea M."/>
            <person name="Feldblyum T.V."/>
            <person name="Utterback T.R."/>
            <person name="Shu C.L."/>
            <person name="Osoegawa K."/>
            <person name="de Jong P.J."/>
            <person name="Hrdy I."/>
            <person name="Horvathova L."/>
            <person name="Zubacova Z."/>
            <person name="Dolezal P."/>
            <person name="Malik S.B."/>
            <person name="Logsdon J.M. Jr."/>
            <person name="Henze K."/>
            <person name="Gupta A."/>
            <person name="Wang C.C."/>
            <person name="Dunne R.L."/>
            <person name="Upcroft J.A."/>
            <person name="Upcroft P."/>
            <person name="White O."/>
            <person name="Salzberg S.L."/>
            <person name="Tang P."/>
            <person name="Chiu C.-H."/>
            <person name="Lee Y.-S."/>
            <person name="Embley T.M."/>
            <person name="Coombs G.H."/>
            <person name="Mottram J.C."/>
            <person name="Tachezy J."/>
            <person name="Fraser-Liggett C.M."/>
            <person name="Johnson P.J."/>
        </authorList>
    </citation>
    <scope>NUCLEOTIDE SEQUENCE [LARGE SCALE GENOMIC DNA]</scope>
    <source>
        <strain evidence="8">G3</strain>
    </source>
</reference>
<dbReference type="PANTHER" id="PTHR46621:SF1">
    <property type="entry name" value="SNRNA-ACTIVATING PROTEIN COMPLEX SUBUNIT 4"/>
    <property type="match status" value="1"/>
</dbReference>
<dbReference type="InterPro" id="IPR009057">
    <property type="entry name" value="Homeodomain-like_sf"/>
</dbReference>
<keyword evidence="4" id="KW-0539">Nucleus</keyword>
<dbReference type="VEuPathDB" id="TrichDB:TVAG_245550"/>
<feature type="domain" description="HTH myb-type" evidence="6">
    <location>
        <begin position="35"/>
        <end position="86"/>
    </location>
</feature>
<dbReference type="InterPro" id="IPR051575">
    <property type="entry name" value="Myb-like_DNA-bd"/>
</dbReference>
<evidence type="ECO:0000256" key="2">
    <source>
        <dbReference type="ARBA" id="ARBA00023125"/>
    </source>
</evidence>